<organism evidence="2 3">
    <name type="scientific">Penicillium subrubescens</name>
    <dbReference type="NCBI Taxonomy" id="1316194"/>
    <lineage>
        <taxon>Eukaryota</taxon>
        <taxon>Fungi</taxon>
        <taxon>Dikarya</taxon>
        <taxon>Ascomycota</taxon>
        <taxon>Pezizomycotina</taxon>
        <taxon>Eurotiomycetes</taxon>
        <taxon>Eurotiomycetidae</taxon>
        <taxon>Eurotiales</taxon>
        <taxon>Aspergillaceae</taxon>
        <taxon>Penicillium</taxon>
    </lineage>
</organism>
<sequence>MAISNVPEIVPKDVRSYMTFLSRDKRYQTEKPYATDFPVDEIDDAKMTNHIFDTRPVIFHDARASKETFTLDQNGFCFIEAKTSLQAEDATSERTEIMEQYMQEIVGILRTNLPQYQEIKAMDFQVRKRHQTFPNGEERRAEFAQPSTMAHTDFSARGAFLRMADIFPDQTSYYQNRKFDLINLINAEKDVTTNDALHYKRVGENSLLHHDEAHRWYYLSDMRENDLIVFRNVDSEGDMPRKLFELFVMPNLD</sequence>
<dbReference type="EMBL" id="MNBE01000672">
    <property type="protein sequence ID" value="OKO98492.1"/>
    <property type="molecule type" value="Genomic_DNA"/>
</dbReference>
<protein>
    <submittedName>
        <fullName evidence="2">Uncharacterized protein</fullName>
    </submittedName>
</protein>
<name>A0A1Q5TE43_9EURO</name>
<dbReference type="PANTHER" id="PTHR34598:SF3">
    <property type="entry name" value="OXIDOREDUCTASE AN1597"/>
    <property type="match status" value="1"/>
</dbReference>
<dbReference type="InterPro" id="IPR044053">
    <property type="entry name" value="AsaB-like"/>
</dbReference>
<dbReference type="STRING" id="1316194.A0A1Q5TE43"/>
<reference evidence="2 3" key="1">
    <citation type="submission" date="2016-10" db="EMBL/GenBank/DDBJ databases">
        <title>Genome sequence of the ascomycete fungus Penicillium subrubescens.</title>
        <authorList>
            <person name="De Vries R.P."/>
            <person name="Peng M."/>
            <person name="Dilokpimol A."/>
            <person name="Hilden K."/>
            <person name="Makela M.R."/>
            <person name="Grigoriev I."/>
            <person name="Riley R."/>
            <person name="Granchi Z."/>
        </authorList>
    </citation>
    <scope>NUCLEOTIDE SEQUENCE [LARGE SCALE GENOMIC DNA]</scope>
    <source>
        <strain evidence="2 3">CBS 132785</strain>
    </source>
</reference>
<dbReference type="AlphaFoldDB" id="A0A1Q5TE43"/>
<evidence type="ECO:0000313" key="3">
    <source>
        <dbReference type="Proteomes" id="UP000186955"/>
    </source>
</evidence>
<comment type="similarity">
    <text evidence="1">Belongs to the asaB hydroxylase/desaturase family.</text>
</comment>
<dbReference type="Proteomes" id="UP000186955">
    <property type="component" value="Unassembled WGS sequence"/>
</dbReference>
<evidence type="ECO:0000313" key="2">
    <source>
        <dbReference type="EMBL" id="OKO98492.1"/>
    </source>
</evidence>
<accession>A0A1Q5TE43</accession>
<evidence type="ECO:0000256" key="1">
    <source>
        <dbReference type="ARBA" id="ARBA00023604"/>
    </source>
</evidence>
<dbReference type="GO" id="GO:0016491">
    <property type="term" value="F:oxidoreductase activity"/>
    <property type="evidence" value="ECO:0007669"/>
    <property type="project" value="InterPro"/>
</dbReference>
<comment type="caution">
    <text evidence="2">The sequence shown here is derived from an EMBL/GenBank/DDBJ whole genome shotgun (WGS) entry which is preliminary data.</text>
</comment>
<proteinExistence type="inferred from homology"/>
<gene>
    <name evidence="2" type="ORF">PENSUB_9168</name>
</gene>
<keyword evidence="3" id="KW-1185">Reference proteome</keyword>
<dbReference type="PANTHER" id="PTHR34598">
    <property type="entry name" value="BLL6449 PROTEIN"/>
    <property type="match status" value="1"/>
</dbReference>